<dbReference type="EMBL" id="JANHOG010002823">
    <property type="protein sequence ID" value="KAJ3519616.1"/>
    <property type="molecule type" value="Genomic_DNA"/>
</dbReference>
<accession>A0ACC1RHE9</accession>
<dbReference type="Proteomes" id="UP001148662">
    <property type="component" value="Unassembled WGS sequence"/>
</dbReference>
<proteinExistence type="predicted"/>
<evidence type="ECO:0000313" key="1">
    <source>
        <dbReference type="EMBL" id="KAJ3519616.1"/>
    </source>
</evidence>
<organism evidence="1 2">
    <name type="scientific">Phlebia brevispora</name>
    <dbReference type="NCBI Taxonomy" id="194682"/>
    <lineage>
        <taxon>Eukaryota</taxon>
        <taxon>Fungi</taxon>
        <taxon>Dikarya</taxon>
        <taxon>Basidiomycota</taxon>
        <taxon>Agaricomycotina</taxon>
        <taxon>Agaricomycetes</taxon>
        <taxon>Polyporales</taxon>
        <taxon>Meruliaceae</taxon>
        <taxon>Phlebia</taxon>
    </lineage>
</organism>
<protein>
    <submittedName>
        <fullName evidence="1">Uncharacterized protein</fullName>
    </submittedName>
</protein>
<sequence>MRRSSLALLSHRTVGAEPGIDPRRESAFVAYGHIKQQCLIEVVDYSSVRSSFGRMTNQEFVRLMQDDRASAKEPWVKVRWINVGGISWDVISALAIKYDMHPLAVEDVLQFRKNARSKVDYYPKHLFLRVLCHTVDDDDDSSAVSLLPEPISGLPRTLLSQPIFTEPEEIDSMDKSQDVPEAEVWETTPSASPRFTSRSSTLRNTVKRTLNKQADIESVTVPNLAYGLPSEVKTKKLKDARNARLIQELKKGERVNVRITPMCMFLFRDGTVITFHHDTKLTLTTPISERLRQRDTGLRTTADASMLVQSLLDLVVDEAMEVIQEYQSRILKLEQAVLLKPHMKHVRRLHILQGDLILHKRTLNPIKSVIYGLRRYDDDRAAALENNGDPSMKVRGFMTHKAKIYLADVHDHMEYILASLDMFAGVSDNLINYTFNMTSYQMNEVMRRLTLTTIICLPLTLLTGYFGMNFNNMWSVNHGHTDIIFWIIALPVMSIVLPIFLWSDFTRVLHYIQKRLIKEVEANSPILQPGVSELTAFWRLSYTSQSDTTILYQEVIFKPTASGRHYLEPLNIVESDRVPLSTPQYGSERWKR</sequence>
<evidence type="ECO:0000313" key="2">
    <source>
        <dbReference type="Proteomes" id="UP001148662"/>
    </source>
</evidence>
<comment type="caution">
    <text evidence="1">The sequence shown here is derived from an EMBL/GenBank/DDBJ whole genome shotgun (WGS) entry which is preliminary data.</text>
</comment>
<reference evidence="1" key="1">
    <citation type="submission" date="2022-07" db="EMBL/GenBank/DDBJ databases">
        <title>Genome Sequence of Phlebia brevispora.</title>
        <authorList>
            <person name="Buettner E."/>
        </authorList>
    </citation>
    <scope>NUCLEOTIDE SEQUENCE</scope>
    <source>
        <strain evidence="1">MPL23</strain>
    </source>
</reference>
<gene>
    <name evidence="1" type="ORF">NM688_g9275</name>
</gene>
<keyword evidence="2" id="KW-1185">Reference proteome</keyword>
<name>A0ACC1RHE9_9APHY</name>